<organism evidence="6 7">
    <name type="scientific">Wenyingzhuangia heitensis</name>
    <dbReference type="NCBI Taxonomy" id="1487859"/>
    <lineage>
        <taxon>Bacteria</taxon>
        <taxon>Pseudomonadati</taxon>
        <taxon>Bacteroidota</taxon>
        <taxon>Flavobacteriia</taxon>
        <taxon>Flavobacteriales</taxon>
        <taxon>Flavobacteriaceae</taxon>
        <taxon>Wenyingzhuangia</taxon>
    </lineage>
</organism>
<comment type="caution">
    <text evidence="6">The sequence shown here is derived from an EMBL/GenBank/DDBJ whole genome shotgun (WGS) entry which is preliminary data.</text>
</comment>
<keyword evidence="6" id="KW-0560">Oxidoreductase</keyword>
<dbReference type="EMBL" id="JAASQL010000003">
    <property type="protein sequence ID" value="NIJ45722.1"/>
    <property type="molecule type" value="Genomic_DNA"/>
</dbReference>
<proteinExistence type="predicted"/>
<evidence type="ECO:0000256" key="5">
    <source>
        <dbReference type="SAM" id="Phobius"/>
    </source>
</evidence>
<keyword evidence="2 5" id="KW-0812">Transmembrane</keyword>
<gene>
    <name evidence="6" type="ORF">FHR24_002193</name>
</gene>
<dbReference type="GO" id="GO:0043831">
    <property type="term" value="F:thiosulfate dehydrogenase (quinone) activity"/>
    <property type="evidence" value="ECO:0007669"/>
    <property type="project" value="UniProtKB-EC"/>
</dbReference>
<protein>
    <submittedName>
        <fullName evidence="6">Thiosulfate dehydrogenase [quinone] large subunit</fullName>
        <ecNumber evidence="6">1.8.5.2</ecNumber>
    </submittedName>
</protein>
<reference evidence="6 7" key="1">
    <citation type="submission" date="2020-03" db="EMBL/GenBank/DDBJ databases">
        <title>Genomic Encyclopedia of Type Strains, Phase IV (KMG-IV): sequencing the most valuable type-strain genomes for metagenomic binning, comparative biology and taxonomic classification.</title>
        <authorList>
            <person name="Goeker M."/>
        </authorList>
    </citation>
    <scope>NUCLEOTIDE SEQUENCE [LARGE SCALE GENOMIC DNA]</scope>
    <source>
        <strain evidence="6 7">DSM 101599</strain>
    </source>
</reference>
<sequence length="136" mass="15573">MKTSTPKQTAYALLRITMGVNFFAHGLVRIPKLNGFRNWMVNTFENSLLPNWSVYAWGSILPFVELAIGILLIVGYKTYQTTIAGALVIITLILGSCLIENWDWAATQMLYSIFFYFLISNIEQNYFALDHIKIRV</sequence>
<dbReference type="Proteomes" id="UP000745859">
    <property type="component" value="Unassembled WGS sequence"/>
</dbReference>
<comment type="subcellular location">
    <subcellularLocation>
        <location evidence="1">Membrane</location>
        <topology evidence="1">Multi-pass membrane protein</topology>
    </subcellularLocation>
</comment>
<feature type="transmembrane region" description="Helical" evidence="5">
    <location>
        <begin position="12"/>
        <end position="30"/>
    </location>
</feature>
<keyword evidence="7" id="KW-1185">Reference proteome</keyword>
<accession>A0ABX0UFD7</accession>
<dbReference type="EC" id="1.8.5.2" evidence="6"/>
<evidence type="ECO:0000313" key="7">
    <source>
        <dbReference type="Proteomes" id="UP000745859"/>
    </source>
</evidence>
<feature type="transmembrane region" description="Helical" evidence="5">
    <location>
        <begin position="54"/>
        <end position="76"/>
    </location>
</feature>
<feature type="transmembrane region" description="Helical" evidence="5">
    <location>
        <begin position="108"/>
        <end position="129"/>
    </location>
</feature>
<keyword evidence="3 5" id="KW-1133">Transmembrane helix</keyword>
<dbReference type="RefSeq" id="WP_167188382.1">
    <property type="nucleotide sequence ID" value="NZ_JAASQL010000003.1"/>
</dbReference>
<evidence type="ECO:0000256" key="3">
    <source>
        <dbReference type="ARBA" id="ARBA00022989"/>
    </source>
</evidence>
<evidence type="ECO:0000256" key="2">
    <source>
        <dbReference type="ARBA" id="ARBA00022692"/>
    </source>
</evidence>
<dbReference type="Pfam" id="PF07681">
    <property type="entry name" value="DoxX"/>
    <property type="match status" value="1"/>
</dbReference>
<feature type="transmembrane region" description="Helical" evidence="5">
    <location>
        <begin position="83"/>
        <end position="102"/>
    </location>
</feature>
<evidence type="ECO:0000313" key="6">
    <source>
        <dbReference type="EMBL" id="NIJ45722.1"/>
    </source>
</evidence>
<name>A0ABX0UFD7_9FLAO</name>
<dbReference type="InterPro" id="IPR032808">
    <property type="entry name" value="DoxX"/>
</dbReference>
<keyword evidence="4 5" id="KW-0472">Membrane</keyword>
<evidence type="ECO:0000256" key="1">
    <source>
        <dbReference type="ARBA" id="ARBA00004141"/>
    </source>
</evidence>
<evidence type="ECO:0000256" key="4">
    <source>
        <dbReference type="ARBA" id="ARBA00023136"/>
    </source>
</evidence>